<reference evidence="2" key="1">
    <citation type="submission" date="2021-01" db="EMBL/GenBank/DDBJ databases">
        <authorList>
            <person name="Kaushik A."/>
        </authorList>
    </citation>
    <scope>NUCLEOTIDE SEQUENCE</scope>
    <source>
        <strain evidence="2">AG2-2IIIB</strain>
    </source>
</reference>
<dbReference type="EMBL" id="CAJMWT010002835">
    <property type="protein sequence ID" value="CAE6455915.1"/>
    <property type="molecule type" value="Genomic_DNA"/>
</dbReference>
<dbReference type="Proteomes" id="UP000663843">
    <property type="component" value="Unassembled WGS sequence"/>
</dbReference>
<evidence type="ECO:0008006" key="4">
    <source>
        <dbReference type="Google" id="ProtNLM"/>
    </source>
</evidence>
<dbReference type="AlphaFoldDB" id="A0A8H3GIK6"/>
<proteinExistence type="predicted"/>
<comment type="caution">
    <text evidence="2">The sequence shown here is derived from an EMBL/GenBank/DDBJ whole genome shotgun (WGS) entry which is preliminary data.</text>
</comment>
<organism evidence="2 3">
    <name type="scientific">Rhizoctonia solani</name>
    <dbReference type="NCBI Taxonomy" id="456999"/>
    <lineage>
        <taxon>Eukaryota</taxon>
        <taxon>Fungi</taxon>
        <taxon>Dikarya</taxon>
        <taxon>Basidiomycota</taxon>
        <taxon>Agaricomycotina</taxon>
        <taxon>Agaricomycetes</taxon>
        <taxon>Cantharellales</taxon>
        <taxon>Ceratobasidiaceae</taxon>
        <taxon>Rhizoctonia</taxon>
    </lineage>
</organism>
<name>A0A8H3GIK6_9AGAM</name>
<feature type="region of interest" description="Disordered" evidence="1">
    <location>
        <begin position="1"/>
        <end position="64"/>
    </location>
</feature>
<gene>
    <name evidence="2" type="ORF">RDB_LOCUS91543</name>
</gene>
<accession>A0A8H3GIK6</accession>
<evidence type="ECO:0000313" key="2">
    <source>
        <dbReference type="EMBL" id="CAE6455915.1"/>
    </source>
</evidence>
<evidence type="ECO:0000256" key="1">
    <source>
        <dbReference type="SAM" id="MobiDB-lite"/>
    </source>
</evidence>
<evidence type="ECO:0000313" key="3">
    <source>
        <dbReference type="Proteomes" id="UP000663843"/>
    </source>
</evidence>
<protein>
    <recommendedName>
        <fullName evidence="4">F-box domain-containing protein</fullName>
    </recommendedName>
</protein>
<sequence length="119" mass="13080">MGLSSGYEFSDNSSTEGEDERVGMSTDNLYASDNFPGDTPELKIGQPPRKRPCKTPSASRAPLLKRKFRGKQGRLAGMVNMPIDIFTEITSYLLPTDIINLSHMAWCDEERSGPATLPA</sequence>